<keyword evidence="1" id="KW-0812">Transmembrane</keyword>
<dbReference type="Proteomes" id="UP001153069">
    <property type="component" value="Unassembled WGS sequence"/>
</dbReference>
<comment type="caution">
    <text evidence="2">The sequence shown here is derived from an EMBL/GenBank/DDBJ whole genome shotgun (WGS) entry which is preliminary data.</text>
</comment>
<evidence type="ECO:0000313" key="3">
    <source>
        <dbReference type="Proteomes" id="UP001153069"/>
    </source>
</evidence>
<gene>
    <name evidence="2" type="ORF">SEMRO_214_G088690.1</name>
</gene>
<dbReference type="AlphaFoldDB" id="A0A9N8H9P6"/>
<evidence type="ECO:0000256" key="1">
    <source>
        <dbReference type="SAM" id="Phobius"/>
    </source>
</evidence>
<proteinExistence type="predicted"/>
<keyword evidence="1" id="KW-1133">Transmembrane helix</keyword>
<reference evidence="2" key="1">
    <citation type="submission" date="2020-06" db="EMBL/GenBank/DDBJ databases">
        <authorList>
            <consortium name="Plant Systems Biology data submission"/>
        </authorList>
    </citation>
    <scope>NUCLEOTIDE SEQUENCE</scope>
    <source>
        <strain evidence="2">D6</strain>
    </source>
</reference>
<protein>
    <submittedName>
        <fullName evidence="2">CHU large protein</fullName>
    </submittedName>
</protein>
<keyword evidence="3" id="KW-1185">Reference proteome</keyword>
<organism evidence="2 3">
    <name type="scientific">Seminavis robusta</name>
    <dbReference type="NCBI Taxonomy" id="568900"/>
    <lineage>
        <taxon>Eukaryota</taxon>
        <taxon>Sar</taxon>
        <taxon>Stramenopiles</taxon>
        <taxon>Ochrophyta</taxon>
        <taxon>Bacillariophyta</taxon>
        <taxon>Bacillariophyceae</taxon>
        <taxon>Bacillariophycidae</taxon>
        <taxon>Naviculales</taxon>
        <taxon>Naviculaceae</taxon>
        <taxon>Seminavis</taxon>
    </lineage>
</organism>
<sequence length="852" mass="91818">MDILDAGPRDFVIHSAANQPSEELLQATAVGELVTPGEDLDEEAIRQQAEIVAEERLLASAAQAEVVPTRTPDEQEGEDYSKWQRFTCSAIGFLLLIVVLVVIAVSVSRKEVIITLAPSQAPTTASPSSAPSMAPSFFTNNLCRGAHPVQINAAVRDSTLRNTQEESVATCQDIRTNGRGQWFAVEGADAWLHVHTCGSGTNYDTQLSVYEAGGGTLDDHPCDVAVCVTGNDQHCGDQSYVHWFGQAGSHYFILVHGYRLYTGDFEMEVLEENNGVCDGAFNISQPVFDDIGRGRFRIQSSMEGAKLVDSDQLPECDDNSQKPSGIGVWYTIDGQNDSPTYDIGSELNVAVYKGSCSMLSCVHVDTSDAFGVFNFDTFNFFDREEGVTFYLLVYGNTTVTDASFELSIMYQLRGDGLQIDGNEYCEGVPNNRIFTLQPNQVGFQDFTPPTFFGLNVGGAPSCGDRVWHTSSGLWYSAIGTGRAMTVSTCPNVTADDIGRDAFLDTQISVYTGSCDNLVCMDGNDQFCRDQSSVSWFTEPGVEYLVLVHGYDNRDGYFNVYYEDAEIDNSPTCQEATTISADGTSILGSAIPTDGAMSIAFCGFGGGEGQESVPGTWYRAVGTGKTWTASTCSSYTGFTAWVSVYEGAVCAYLACLPTSVSEASPCGDQNAVTWTTISNQIYYFLVHGKNSSVSGDFVFTLEETASNDKCEGTIGPLTVDDGITTFGSTRSATFNENVTNSCDSEGRNTTGRGLFYSLIGTGDNITATTCTAHTNFDMNLAVCIGSCGDLQCVPAQSSDCGTGQNNSTLLAGTSVTWSSERNEVYYLLLQGEDEEFGNFGLELWTSGSEDQDA</sequence>
<keyword evidence="1" id="KW-0472">Membrane</keyword>
<dbReference type="OrthoDB" id="49494at2759"/>
<evidence type="ECO:0000313" key="2">
    <source>
        <dbReference type="EMBL" id="CAB9504942.1"/>
    </source>
</evidence>
<dbReference type="EMBL" id="CAICTM010000213">
    <property type="protein sequence ID" value="CAB9504942.1"/>
    <property type="molecule type" value="Genomic_DNA"/>
</dbReference>
<name>A0A9N8H9P6_9STRA</name>
<feature type="transmembrane region" description="Helical" evidence="1">
    <location>
        <begin position="86"/>
        <end position="107"/>
    </location>
</feature>
<accession>A0A9N8H9P6</accession>